<keyword evidence="3" id="KW-1185">Reference proteome</keyword>
<feature type="compositionally biased region" description="Basic residues" evidence="1">
    <location>
        <begin position="790"/>
        <end position="801"/>
    </location>
</feature>
<dbReference type="InterPro" id="IPR050496">
    <property type="entry name" value="SNF2_RAD54_helicase_repair"/>
</dbReference>
<feature type="region of interest" description="Disordered" evidence="1">
    <location>
        <begin position="777"/>
        <end position="816"/>
    </location>
</feature>
<name>A0A6J2TCY4_DROLE</name>
<feature type="compositionally biased region" description="Polar residues" evidence="1">
    <location>
        <begin position="955"/>
        <end position="973"/>
    </location>
</feature>
<gene>
    <name evidence="4" type="primary">LOC115623174</name>
</gene>
<evidence type="ECO:0000313" key="4">
    <source>
        <dbReference type="RefSeq" id="XP_030373250.1"/>
    </source>
</evidence>
<protein>
    <submittedName>
        <fullName evidence="4">Protein suppressor of underreplication isoform X1</fullName>
    </submittedName>
</protein>
<feature type="compositionally biased region" description="Polar residues" evidence="1">
    <location>
        <begin position="610"/>
        <end position="623"/>
    </location>
</feature>
<dbReference type="InterPro" id="IPR038718">
    <property type="entry name" value="SNF2-like_sf"/>
</dbReference>
<dbReference type="SUPFAM" id="SSF52540">
    <property type="entry name" value="P-loop containing nucleoside triphosphate hydrolases"/>
    <property type="match status" value="1"/>
</dbReference>
<evidence type="ECO:0000313" key="3">
    <source>
        <dbReference type="Proteomes" id="UP000504634"/>
    </source>
</evidence>
<dbReference type="Gene3D" id="3.40.50.10810">
    <property type="entry name" value="Tandem AAA-ATPase domain"/>
    <property type="match status" value="1"/>
</dbReference>
<evidence type="ECO:0000259" key="2">
    <source>
        <dbReference type="Pfam" id="PF00176"/>
    </source>
</evidence>
<reference evidence="4" key="1">
    <citation type="submission" date="2025-08" db="UniProtKB">
        <authorList>
            <consortium name="RefSeq"/>
        </authorList>
    </citation>
    <scope>IDENTIFICATION</scope>
    <source>
        <strain evidence="4">11010-0011.00</strain>
        <tissue evidence="4">Whole body</tissue>
    </source>
</reference>
<dbReference type="GO" id="GO:0005524">
    <property type="term" value="F:ATP binding"/>
    <property type="evidence" value="ECO:0007669"/>
    <property type="project" value="InterPro"/>
</dbReference>
<feature type="compositionally biased region" description="Polar residues" evidence="1">
    <location>
        <begin position="694"/>
        <end position="706"/>
    </location>
</feature>
<dbReference type="InterPro" id="IPR027417">
    <property type="entry name" value="P-loop_NTPase"/>
</dbReference>
<organism evidence="3 4">
    <name type="scientific">Drosophila lebanonensis</name>
    <name type="common">Fruit fly</name>
    <name type="synonym">Scaptodrosophila lebanonensis</name>
    <dbReference type="NCBI Taxonomy" id="7225"/>
    <lineage>
        <taxon>Eukaryota</taxon>
        <taxon>Metazoa</taxon>
        <taxon>Ecdysozoa</taxon>
        <taxon>Arthropoda</taxon>
        <taxon>Hexapoda</taxon>
        <taxon>Insecta</taxon>
        <taxon>Pterygota</taxon>
        <taxon>Neoptera</taxon>
        <taxon>Endopterygota</taxon>
        <taxon>Diptera</taxon>
        <taxon>Brachycera</taxon>
        <taxon>Muscomorpha</taxon>
        <taxon>Ephydroidea</taxon>
        <taxon>Drosophilidae</taxon>
        <taxon>Scaptodrosophila</taxon>
    </lineage>
</organism>
<dbReference type="InterPro" id="IPR000330">
    <property type="entry name" value="SNF2_N"/>
</dbReference>
<dbReference type="Pfam" id="PF00176">
    <property type="entry name" value="SNF2-rel_dom"/>
    <property type="match status" value="1"/>
</dbReference>
<dbReference type="Proteomes" id="UP000504634">
    <property type="component" value="Unplaced"/>
</dbReference>
<feature type="compositionally biased region" description="Polar residues" evidence="1">
    <location>
        <begin position="1046"/>
        <end position="1071"/>
    </location>
</feature>
<evidence type="ECO:0000256" key="1">
    <source>
        <dbReference type="SAM" id="MobiDB-lite"/>
    </source>
</evidence>
<dbReference type="GeneID" id="115623174"/>
<feature type="region of interest" description="Disordered" evidence="1">
    <location>
        <begin position="419"/>
        <end position="445"/>
    </location>
</feature>
<dbReference type="AlphaFoldDB" id="A0A6J2TCY4"/>
<feature type="compositionally biased region" description="Basic residues" evidence="1">
    <location>
        <begin position="1073"/>
        <end position="1089"/>
    </location>
</feature>
<feature type="region of interest" description="Disordered" evidence="1">
    <location>
        <begin position="595"/>
        <end position="706"/>
    </location>
</feature>
<dbReference type="PANTHER" id="PTHR45629">
    <property type="entry name" value="SNF2/RAD54 FAMILY MEMBER"/>
    <property type="match status" value="1"/>
</dbReference>
<feature type="region of interest" description="Disordered" evidence="1">
    <location>
        <begin position="909"/>
        <end position="936"/>
    </location>
</feature>
<dbReference type="OrthoDB" id="6819249at2759"/>
<feature type="region of interest" description="Disordered" evidence="1">
    <location>
        <begin position="994"/>
        <end position="1089"/>
    </location>
</feature>
<feature type="compositionally biased region" description="Low complexity" evidence="1">
    <location>
        <begin position="777"/>
        <end position="789"/>
    </location>
</feature>
<dbReference type="RefSeq" id="XP_030373250.1">
    <property type="nucleotide sequence ID" value="XM_030517390.1"/>
</dbReference>
<accession>A0A6J2TCY4</accession>
<sequence length="1089" mass="121410">MYHFASEQTPELRLSGKVLVTSQTTQYLKSFQIEAVRFLYQQLSKQEFCILNDESGLGKSAAVVALLNALGASKKTLIVLQNDDQMLVGWQFHFGVLTDLPVCVIQNINDSTESAHSVYLAKWSVLRSIGDLSKLRFDFVIVDNRGYTLNNNFCTSMLLKQFERKVNIVISSVDITSDVKLLYNVLRMGGRLGYQFKSFRSFENKYSLPDAKEVFNKRLDLEEYYKQRGKLGDFVKEFRLRRYRHQFDQYLPLVTPEQYKTNLTLWLANNNSDSTLSGSTVASTIDARSTAGTEEIIECLMKIKREREMAQRDEPEKFSEHSDEVVAMSPLIFEMSDAEIEEDVEEQPLVVAIEPATTCADVVMISSDDCEIVTPPKTPSPVFTTDRAQKDKRKFTKLSQAVEQEHLTDSEVEIVTPERKKQGVKNTPKGGKNKKINGKQSSVALERTNVVQPQTGNGKIVRRTRSANSTPVNNSKTKKLENKHFELAKETPMRRTRSAGNTPSSSNRTKKVNVLLQRIELETTQKIQSTPSQKKAKGVISTPKSESTKPAKRLLREVNIAPKGVHNRETRGMQRLTRSADSRIRNKYMTITVALDIDKKPTPRKPKTVAGQTPKTSRNQTKNTPEKLENQTPKRSKRKSKTLQQDEKVTTTPKTKSNAKPRMQKQQKDTRSPLLGPKPKAKTTAPLPPAAPSIQPTPQLISSGSTNSNCSFTQCAQKLPDNLSQLDALEPPAFRMPFAPISTSLLLPYSLNLFSDSEVGIVPASNQQTDIVVISSSYDESSGQSSAQSRRTRALKRKRQQRTPVMSPHDLERPSTSSFGLMLAQQRTQNKSPDLFSNCSGVSQLPLTQPAPASTATGTATGAFEGFKIFGSEVKHLQQQHAKTQANNSTKKKRDRSCLDILEQMFEPRHKKDAASSNNVLPTYPPAMHAPPTAQRRRSVIEDDIFEITNNGEFGSRLRLNSTGDVSPVQQQQQHKELGPTQHKITNYLIGSSAGQEDEPQQQQQLGPNSRTSTQTLRKSPKGIKSTQSTKLTRWFGTASSAAASPTCSGESLSAPSTPVMSTTSAATQSARIVRRSGPTKRKRLDLFK</sequence>
<dbReference type="CTD" id="45739"/>
<feature type="compositionally biased region" description="Polar residues" evidence="1">
    <location>
        <begin position="1006"/>
        <end position="1018"/>
    </location>
</feature>
<feature type="region of interest" description="Disordered" evidence="1">
    <location>
        <begin position="955"/>
        <end position="982"/>
    </location>
</feature>
<feature type="domain" description="SNF2 N-terminal" evidence="2">
    <location>
        <begin position="31"/>
        <end position="258"/>
    </location>
</feature>
<dbReference type="PANTHER" id="PTHR45629:SF7">
    <property type="entry name" value="DNA EXCISION REPAIR PROTEIN ERCC-6-RELATED"/>
    <property type="match status" value="1"/>
</dbReference>
<feature type="region of interest" description="Disordered" evidence="1">
    <location>
        <begin position="526"/>
        <end position="552"/>
    </location>
</feature>
<proteinExistence type="predicted"/>